<evidence type="ECO:0000313" key="1">
    <source>
        <dbReference type="EMBL" id="KAJ5167563.1"/>
    </source>
</evidence>
<keyword evidence="2" id="KW-1185">Reference proteome</keyword>
<accession>A0A9W9I695</accession>
<organism evidence="1 2">
    <name type="scientific">Penicillium canariense</name>
    <dbReference type="NCBI Taxonomy" id="189055"/>
    <lineage>
        <taxon>Eukaryota</taxon>
        <taxon>Fungi</taxon>
        <taxon>Dikarya</taxon>
        <taxon>Ascomycota</taxon>
        <taxon>Pezizomycotina</taxon>
        <taxon>Eurotiomycetes</taxon>
        <taxon>Eurotiomycetidae</taxon>
        <taxon>Eurotiales</taxon>
        <taxon>Aspergillaceae</taxon>
        <taxon>Penicillium</taxon>
    </lineage>
</organism>
<comment type="caution">
    <text evidence="1">The sequence shown here is derived from an EMBL/GenBank/DDBJ whole genome shotgun (WGS) entry which is preliminary data.</text>
</comment>
<dbReference type="OrthoDB" id="4240053at2759"/>
<reference evidence="1" key="2">
    <citation type="journal article" date="2023" name="IMA Fungus">
        <title>Comparative genomic study of the Penicillium genus elucidates a diverse pangenome and 15 lateral gene transfer events.</title>
        <authorList>
            <person name="Petersen C."/>
            <person name="Sorensen T."/>
            <person name="Nielsen M.R."/>
            <person name="Sondergaard T.E."/>
            <person name="Sorensen J.L."/>
            <person name="Fitzpatrick D.A."/>
            <person name="Frisvad J.C."/>
            <person name="Nielsen K.L."/>
        </authorList>
    </citation>
    <scope>NUCLEOTIDE SEQUENCE</scope>
    <source>
        <strain evidence="1">IBT 26290</strain>
    </source>
</reference>
<dbReference type="EMBL" id="JAPQKN010000003">
    <property type="protein sequence ID" value="KAJ5167563.1"/>
    <property type="molecule type" value="Genomic_DNA"/>
</dbReference>
<dbReference type="Proteomes" id="UP001149163">
    <property type="component" value="Unassembled WGS sequence"/>
</dbReference>
<sequence length="75" mass="8080">MALSKCDAVVNPPFESGVLFPWIPSAMNVAKVNNGTSASSGDYYVDLQTAVGNRGNTISQSLKHLEPRTEYMFGV</sequence>
<evidence type="ECO:0000313" key="2">
    <source>
        <dbReference type="Proteomes" id="UP001149163"/>
    </source>
</evidence>
<dbReference type="AlphaFoldDB" id="A0A9W9I695"/>
<proteinExistence type="predicted"/>
<reference evidence="1" key="1">
    <citation type="submission" date="2022-11" db="EMBL/GenBank/DDBJ databases">
        <authorList>
            <person name="Petersen C."/>
        </authorList>
    </citation>
    <scope>NUCLEOTIDE SEQUENCE</scope>
    <source>
        <strain evidence="1">IBT 26290</strain>
    </source>
</reference>
<dbReference type="Gene3D" id="2.60.120.260">
    <property type="entry name" value="Galactose-binding domain-like"/>
    <property type="match status" value="1"/>
</dbReference>
<name>A0A9W9I695_9EURO</name>
<protein>
    <submittedName>
        <fullName evidence="1">Uncharacterized protein</fullName>
    </submittedName>
</protein>
<dbReference type="GeneID" id="81427645"/>
<gene>
    <name evidence="1" type="ORF">N7482_006344</name>
</gene>
<dbReference type="RefSeq" id="XP_056544024.1">
    <property type="nucleotide sequence ID" value="XM_056688469.1"/>
</dbReference>